<sequence>MTTAIIIATIMVAVTIRIAAHTSMAAGVAMAGKGSSATGRVSYNVNAHPGTIGIMKA</sequence>
<comment type="caution">
    <text evidence="2">The sequence shown here is derived from an EMBL/GenBank/DDBJ whole genome shotgun (WGS) entry which is preliminary data.</text>
</comment>
<feature type="signal peptide" evidence="1">
    <location>
        <begin position="1"/>
        <end position="25"/>
    </location>
</feature>
<organism evidence="2 3">
    <name type="scientific">Gluconacetobacter diazotrophicus</name>
    <name type="common">Acetobacter diazotrophicus</name>
    <dbReference type="NCBI Taxonomy" id="33996"/>
    <lineage>
        <taxon>Bacteria</taxon>
        <taxon>Pseudomonadati</taxon>
        <taxon>Pseudomonadota</taxon>
        <taxon>Alphaproteobacteria</taxon>
        <taxon>Acetobacterales</taxon>
        <taxon>Acetobacteraceae</taxon>
        <taxon>Gluconacetobacter</taxon>
    </lineage>
</organism>
<gene>
    <name evidence="2" type="ORF">HLH33_07255</name>
</gene>
<reference evidence="2 3" key="1">
    <citation type="submission" date="2020-04" db="EMBL/GenBank/DDBJ databases">
        <title>Description of novel Gluconacetobacter.</title>
        <authorList>
            <person name="Sombolestani A."/>
        </authorList>
    </citation>
    <scope>NUCLEOTIDE SEQUENCE [LARGE SCALE GENOMIC DNA]</scope>
    <source>
        <strain evidence="2 3">LMG 7603</strain>
    </source>
</reference>
<keyword evidence="1" id="KW-0732">Signal</keyword>
<dbReference type="RefSeq" id="WP_183115680.1">
    <property type="nucleotide sequence ID" value="NZ_JABEQG010000010.1"/>
</dbReference>
<evidence type="ECO:0000256" key="1">
    <source>
        <dbReference type="SAM" id="SignalP"/>
    </source>
</evidence>
<name>A0A7W4I4L9_GLUDI</name>
<dbReference type="AlphaFoldDB" id="A0A7W4I4L9"/>
<accession>A0A7W4I4L9</accession>
<proteinExistence type="predicted"/>
<protein>
    <submittedName>
        <fullName evidence="2">Uncharacterized protein</fullName>
    </submittedName>
</protein>
<dbReference type="Proteomes" id="UP000550787">
    <property type="component" value="Unassembled WGS sequence"/>
</dbReference>
<feature type="chain" id="PRO_5030552081" evidence="1">
    <location>
        <begin position="26"/>
        <end position="57"/>
    </location>
</feature>
<dbReference type="EMBL" id="JABEQG010000010">
    <property type="protein sequence ID" value="MBB2156107.1"/>
    <property type="molecule type" value="Genomic_DNA"/>
</dbReference>
<evidence type="ECO:0000313" key="2">
    <source>
        <dbReference type="EMBL" id="MBB2156107.1"/>
    </source>
</evidence>
<evidence type="ECO:0000313" key="3">
    <source>
        <dbReference type="Proteomes" id="UP000550787"/>
    </source>
</evidence>